<comment type="caution">
    <text evidence="1">The sequence shown here is derived from an EMBL/GenBank/DDBJ whole genome shotgun (WGS) entry which is preliminary data.</text>
</comment>
<proteinExistence type="predicted"/>
<organism evidence="1 2">
    <name type="scientific">Dipteronia dyeriana</name>
    <dbReference type="NCBI Taxonomy" id="168575"/>
    <lineage>
        <taxon>Eukaryota</taxon>
        <taxon>Viridiplantae</taxon>
        <taxon>Streptophyta</taxon>
        <taxon>Embryophyta</taxon>
        <taxon>Tracheophyta</taxon>
        <taxon>Spermatophyta</taxon>
        <taxon>Magnoliopsida</taxon>
        <taxon>eudicotyledons</taxon>
        <taxon>Gunneridae</taxon>
        <taxon>Pentapetalae</taxon>
        <taxon>rosids</taxon>
        <taxon>malvids</taxon>
        <taxon>Sapindales</taxon>
        <taxon>Sapindaceae</taxon>
        <taxon>Hippocastanoideae</taxon>
        <taxon>Acereae</taxon>
        <taxon>Dipteronia</taxon>
    </lineage>
</organism>
<evidence type="ECO:0008006" key="3">
    <source>
        <dbReference type="Google" id="ProtNLM"/>
    </source>
</evidence>
<dbReference type="EMBL" id="JANJYI010000004">
    <property type="protein sequence ID" value="KAK2653411.1"/>
    <property type="molecule type" value="Genomic_DNA"/>
</dbReference>
<name>A0AAE0CJG8_9ROSI</name>
<evidence type="ECO:0000313" key="2">
    <source>
        <dbReference type="Proteomes" id="UP001280121"/>
    </source>
</evidence>
<dbReference type="AlphaFoldDB" id="A0AAE0CJG8"/>
<feature type="non-terminal residue" evidence="1">
    <location>
        <position position="60"/>
    </location>
</feature>
<keyword evidence="2" id="KW-1185">Reference proteome</keyword>
<protein>
    <recommendedName>
        <fullName evidence="3">Retrotransposon Copia-like N-terminal domain-containing protein</fullName>
    </recommendedName>
</protein>
<evidence type="ECO:0000313" key="1">
    <source>
        <dbReference type="EMBL" id="KAK2653411.1"/>
    </source>
</evidence>
<feature type="non-terminal residue" evidence="1">
    <location>
        <position position="1"/>
    </location>
</feature>
<dbReference type="Proteomes" id="UP001280121">
    <property type="component" value="Unassembled WGS sequence"/>
</dbReference>
<reference evidence="1" key="1">
    <citation type="journal article" date="2023" name="Plant J.">
        <title>Genome sequences and population genomics provide insights into the demographic history, inbreeding, and mutation load of two 'living fossil' tree species of Dipteronia.</title>
        <authorList>
            <person name="Feng Y."/>
            <person name="Comes H.P."/>
            <person name="Chen J."/>
            <person name="Zhu S."/>
            <person name="Lu R."/>
            <person name="Zhang X."/>
            <person name="Li P."/>
            <person name="Qiu J."/>
            <person name="Olsen K.M."/>
            <person name="Qiu Y."/>
        </authorList>
    </citation>
    <scope>NUCLEOTIDE SEQUENCE</scope>
    <source>
        <strain evidence="1">KIB01</strain>
    </source>
</reference>
<sequence length="60" mass="6887">EWKILTPLKIELAVKLDHNNFLLWRQQVLAAIKGNRLYKFIDPISNISIPNKLNSDGTAN</sequence>
<gene>
    <name evidence="1" type="ORF">Ddye_013267</name>
</gene>
<accession>A0AAE0CJG8</accession>